<evidence type="ECO:0000256" key="6">
    <source>
        <dbReference type="ARBA" id="ARBA00023136"/>
    </source>
</evidence>
<feature type="transmembrane region" description="Helical" evidence="25">
    <location>
        <begin position="331"/>
        <end position="350"/>
    </location>
</feature>
<dbReference type="Proteomes" id="UP001319045">
    <property type="component" value="Chromosome"/>
</dbReference>
<feature type="transmembrane region" description="Helical" evidence="25">
    <location>
        <begin position="265"/>
        <end position="284"/>
    </location>
</feature>
<comment type="function">
    <text evidence="23">Lysosomal dipeptide uniporter that selectively exports lysine, arginine or histidine-containing dipeptides with a net positive charge from the lysosome lumen into the cytosol. Could play a role in a specific type of protein O-glycosylation indirectly regulating macrophages migration and tissue invasion. Also essential for liver homeostasis.</text>
</comment>
<keyword evidence="28" id="KW-1185">Reference proteome</keyword>
<dbReference type="Gene3D" id="1.20.1250.20">
    <property type="entry name" value="MFS general substrate transporter like domains"/>
    <property type="match status" value="2"/>
</dbReference>
<evidence type="ECO:0000256" key="3">
    <source>
        <dbReference type="ARBA" id="ARBA00022448"/>
    </source>
</evidence>
<comment type="subcellular location">
    <subcellularLocation>
        <location evidence="1">Lysosome membrane</location>
        <topology evidence="1">Multi-pass membrane protein</topology>
    </subcellularLocation>
</comment>
<comment type="subunit">
    <text evidence="24">Homodimer. Interacts with lysosomal protein GLMP (via lumenal domain); the interaction starts while both proteins are still in the endoplasmic reticulum and is required for stabilization of MFSD1 in lysosomes but has no direct effect on its targeting to lysosomes or transporter activity.</text>
</comment>
<evidence type="ECO:0000256" key="1">
    <source>
        <dbReference type="ARBA" id="ARBA00004155"/>
    </source>
</evidence>
<feature type="transmembrane region" description="Helical" evidence="25">
    <location>
        <begin position="356"/>
        <end position="377"/>
    </location>
</feature>
<evidence type="ECO:0000256" key="10">
    <source>
        <dbReference type="ARBA" id="ARBA00044881"/>
    </source>
</evidence>
<evidence type="ECO:0000256" key="19">
    <source>
        <dbReference type="ARBA" id="ARBA00044919"/>
    </source>
</evidence>
<dbReference type="InterPro" id="IPR011701">
    <property type="entry name" value="MFS"/>
</dbReference>
<protein>
    <recommendedName>
        <fullName evidence="21">Lysosomal dipeptide transporter MFSD1</fullName>
    </recommendedName>
    <alternativeName>
        <fullName evidence="22">Major facilitator superfamily domain-containing protein 1</fullName>
    </alternativeName>
</protein>
<evidence type="ECO:0000256" key="21">
    <source>
        <dbReference type="ARBA" id="ARBA00044985"/>
    </source>
</evidence>
<feature type="domain" description="Major facilitator superfamily (MFS) profile" evidence="26">
    <location>
        <begin position="19"/>
        <end position="451"/>
    </location>
</feature>
<feature type="transmembrane region" description="Helical" evidence="25">
    <location>
        <begin position="304"/>
        <end position="324"/>
    </location>
</feature>
<keyword evidence="5 25" id="KW-1133">Transmembrane helix</keyword>
<evidence type="ECO:0000313" key="28">
    <source>
        <dbReference type="Proteomes" id="UP001319045"/>
    </source>
</evidence>
<comment type="catalytic activity">
    <reaction evidence="14">
        <text>L-aspartyl-L-lysine(out) = L-aspartyl-L-lysine(in)</text>
        <dbReference type="Rhea" id="RHEA:79411"/>
        <dbReference type="ChEBI" id="CHEBI:229953"/>
    </reaction>
</comment>
<comment type="catalytic activity">
    <reaction evidence="20">
        <text>L-lysyl-glycine(out) = L-lysyl-glycine(in)</text>
        <dbReference type="Rhea" id="RHEA:79407"/>
        <dbReference type="ChEBI" id="CHEBI:191202"/>
    </reaction>
</comment>
<comment type="catalytic activity">
    <reaction evidence="16">
        <text>L-lysyl-L-lysine(out) = L-lysyl-L-lysine(in)</text>
        <dbReference type="Rhea" id="RHEA:79403"/>
        <dbReference type="ChEBI" id="CHEBI:229956"/>
    </reaction>
</comment>
<evidence type="ECO:0000256" key="15">
    <source>
        <dbReference type="ARBA" id="ARBA00044899"/>
    </source>
</evidence>
<accession>A0ABN6EDY4</accession>
<sequence>MGEKIRQILSDSSSARWTALLIVSFTMMMGYFITDVMSPLEVLLTKTTAEGGLGWSSSDYGFFAGSYSYINVFLLMLFLGGIILDKMGIRFTGLMSCSFMVIGVIIKYIGVSTDFGNQHFTISAINFDIPMSAAVASLGFSIFGMGCEICGITVSKIITKWFNGHELALAMGIQVALSRLGTAGAMMISLPVANAFHNKVSAPVLLGAVLLIIGALSFLVYNVMDKKLSKSVEEAGREERNSPDEPDESEQFRFKDLKLIFSNPGFWCITLLCMLFYSGVFPFLKFATKLMVANYGVSERFAGILPGLIPFGTIFLTPLFGTIYDKVGKGATLMLIGSIMLTIIHIIFALHILPYGWFAVIMMVTLGVAFSLVPSAMWPSVPKIIPMKLLGSAYAIIFYIQNIGLALVPVLIGKVNDYDPTYTTSMSIFAGFGAAAVVVATILMIIDKKKNYGLQKANIKK</sequence>
<evidence type="ECO:0000256" key="23">
    <source>
        <dbReference type="ARBA" id="ARBA00045709"/>
    </source>
</evidence>
<feature type="transmembrane region" description="Helical" evidence="25">
    <location>
        <begin position="424"/>
        <end position="446"/>
    </location>
</feature>
<feature type="transmembrane region" description="Helical" evidence="25">
    <location>
        <begin position="20"/>
        <end position="40"/>
    </location>
</feature>
<dbReference type="RefSeq" id="WP_207154360.1">
    <property type="nucleotide sequence ID" value="NZ_AP024484.1"/>
</dbReference>
<comment type="similarity">
    <text evidence="2">Belongs to the major facilitator superfamily.</text>
</comment>
<comment type="catalytic activity">
    <reaction evidence="13">
        <text>L-alpha-aminoacyl-L-lysine(out) = L-alpha-aminoacyl-L-lysine(in)</text>
        <dbReference type="Rhea" id="RHEA:79383"/>
        <dbReference type="ChEBI" id="CHEBI:229966"/>
    </reaction>
</comment>
<keyword evidence="3" id="KW-0813">Transport</keyword>
<keyword evidence="7" id="KW-0458">Lysosome</keyword>
<comment type="catalytic activity">
    <reaction evidence="9">
        <text>L-histidyl-glycine(out) = L-histidyl-glycine(in)</text>
        <dbReference type="Rhea" id="RHEA:79395"/>
        <dbReference type="ChEBI" id="CHEBI:229957"/>
    </reaction>
</comment>
<evidence type="ECO:0000256" key="16">
    <source>
        <dbReference type="ARBA" id="ARBA00044900"/>
    </source>
</evidence>
<comment type="catalytic activity">
    <reaction evidence="17">
        <text>L-arginyl-glycine(out) = L-arginyl-glycine(in)</text>
        <dbReference type="Rhea" id="RHEA:79391"/>
        <dbReference type="ChEBI" id="CHEBI:229955"/>
    </reaction>
</comment>
<feature type="transmembrane region" description="Helical" evidence="25">
    <location>
        <begin position="200"/>
        <end position="221"/>
    </location>
</feature>
<evidence type="ECO:0000256" key="2">
    <source>
        <dbReference type="ARBA" id="ARBA00008335"/>
    </source>
</evidence>
<evidence type="ECO:0000256" key="4">
    <source>
        <dbReference type="ARBA" id="ARBA00022692"/>
    </source>
</evidence>
<evidence type="ECO:0000256" key="17">
    <source>
        <dbReference type="ARBA" id="ARBA00044903"/>
    </source>
</evidence>
<reference evidence="27 28" key="1">
    <citation type="journal article" date="2022" name="Int. J. Syst. Evol. Microbiol.">
        <title>Prevotella herbatica sp. nov., a plant polysaccharide-decomposing anaerobic bacterium isolated from a methanogenic reactor.</title>
        <authorList>
            <person name="Uek A."/>
            <person name="Tonouchi A."/>
            <person name="Kaku N."/>
            <person name="Ueki K."/>
        </authorList>
    </citation>
    <scope>NUCLEOTIDE SEQUENCE [LARGE SCALE GENOMIC DNA]</scope>
    <source>
        <strain evidence="27 28">WR041</strain>
    </source>
</reference>
<evidence type="ECO:0000256" key="14">
    <source>
        <dbReference type="ARBA" id="ARBA00044898"/>
    </source>
</evidence>
<feature type="transmembrane region" description="Helical" evidence="25">
    <location>
        <begin position="167"/>
        <end position="188"/>
    </location>
</feature>
<dbReference type="PANTHER" id="PTHR23512">
    <property type="entry name" value="MAJOR FACILITATOR SUPERFAMILY DOMAIN-CONTAINING PROTEIN 1"/>
    <property type="match status" value="1"/>
</dbReference>
<evidence type="ECO:0000256" key="7">
    <source>
        <dbReference type="ARBA" id="ARBA00023228"/>
    </source>
</evidence>
<proteinExistence type="inferred from homology"/>
<comment type="catalytic activity">
    <reaction evidence="8">
        <text>L-lysyl-L-alanine(out) = L-lysyl-L-alanine(in)</text>
        <dbReference type="Rhea" id="RHEA:79399"/>
        <dbReference type="ChEBI" id="CHEBI:229954"/>
    </reaction>
</comment>
<keyword evidence="6 25" id="KW-0472">Membrane</keyword>
<gene>
    <name evidence="27" type="ORF">prwr041_00510</name>
</gene>
<evidence type="ECO:0000256" key="11">
    <source>
        <dbReference type="ARBA" id="ARBA00044884"/>
    </source>
</evidence>
<feature type="transmembrane region" description="Helical" evidence="25">
    <location>
        <begin position="389"/>
        <end position="412"/>
    </location>
</feature>
<dbReference type="InterPro" id="IPR052187">
    <property type="entry name" value="MFSD1"/>
</dbReference>
<feature type="transmembrane region" description="Helical" evidence="25">
    <location>
        <begin position="60"/>
        <end position="84"/>
    </location>
</feature>
<dbReference type="SUPFAM" id="SSF103473">
    <property type="entry name" value="MFS general substrate transporter"/>
    <property type="match status" value="1"/>
</dbReference>
<dbReference type="Pfam" id="PF07690">
    <property type="entry name" value="MFS_1"/>
    <property type="match status" value="1"/>
</dbReference>
<evidence type="ECO:0000256" key="13">
    <source>
        <dbReference type="ARBA" id="ARBA00044893"/>
    </source>
</evidence>
<dbReference type="PANTHER" id="PTHR23512:SF3">
    <property type="entry name" value="MAJOR FACILITATOR SUPERFAMILY DOMAIN-CONTAINING PROTEIN 1"/>
    <property type="match status" value="1"/>
</dbReference>
<dbReference type="EMBL" id="AP024484">
    <property type="protein sequence ID" value="BCS84158.1"/>
    <property type="molecule type" value="Genomic_DNA"/>
</dbReference>
<dbReference type="InterPro" id="IPR020846">
    <property type="entry name" value="MFS_dom"/>
</dbReference>
<comment type="catalytic activity">
    <reaction evidence="10">
        <text>L-alpha-aminoacyl-L-arginine(out) = L-alpha-aminoacyl-L-arginine(in)</text>
        <dbReference type="Rhea" id="RHEA:79367"/>
        <dbReference type="ChEBI" id="CHEBI:229968"/>
    </reaction>
</comment>
<evidence type="ECO:0000313" key="27">
    <source>
        <dbReference type="EMBL" id="BCS84158.1"/>
    </source>
</evidence>
<comment type="catalytic activity">
    <reaction evidence="18">
        <text>L-histidyl-L-alpha-amino acid(out) = L-histidyl-L-alpha-amino acid(in)</text>
        <dbReference type="Rhea" id="RHEA:79379"/>
        <dbReference type="ChEBI" id="CHEBI:229964"/>
    </reaction>
</comment>
<evidence type="ECO:0000256" key="25">
    <source>
        <dbReference type="SAM" id="Phobius"/>
    </source>
</evidence>
<feature type="transmembrane region" description="Helical" evidence="25">
    <location>
        <begin position="91"/>
        <end position="111"/>
    </location>
</feature>
<comment type="catalytic activity">
    <reaction evidence="15">
        <text>L-arginyl-L-alpha-amino acid(out) = L-arginyl-L-alpha-amino acid(in)</text>
        <dbReference type="Rhea" id="RHEA:79371"/>
        <dbReference type="ChEBI" id="CHEBI:84315"/>
    </reaction>
</comment>
<evidence type="ECO:0000256" key="12">
    <source>
        <dbReference type="ARBA" id="ARBA00044891"/>
    </source>
</evidence>
<feature type="transmembrane region" description="Helical" evidence="25">
    <location>
        <begin position="131"/>
        <end position="155"/>
    </location>
</feature>
<evidence type="ECO:0000256" key="18">
    <source>
        <dbReference type="ARBA" id="ARBA00044912"/>
    </source>
</evidence>
<evidence type="ECO:0000256" key="20">
    <source>
        <dbReference type="ARBA" id="ARBA00044924"/>
    </source>
</evidence>
<evidence type="ECO:0000256" key="24">
    <source>
        <dbReference type="ARBA" id="ARBA00046376"/>
    </source>
</evidence>
<evidence type="ECO:0000256" key="22">
    <source>
        <dbReference type="ARBA" id="ARBA00045018"/>
    </source>
</evidence>
<evidence type="ECO:0000256" key="9">
    <source>
        <dbReference type="ARBA" id="ARBA00044878"/>
    </source>
</evidence>
<comment type="catalytic activity">
    <reaction evidence="19">
        <text>L-alanyl-L-lysine(out) = L-alanyl-L-lysine(in)</text>
        <dbReference type="Rhea" id="RHEA:79415"/>
        <dbReference type="ChEBI" id="CHEBI:192470"/>
    </reaction>
</comment>
<comment type="catalytic activity">
    <reaction evidence="12">
        <text>L-lysyl-L-alpha-amino acid(out) = L-lysyl-L-alpha-amino acid(in)</text>
        <dbReference type="Rhea" id="RHEA:79387"/>
        <dbReference type="ChEBI" id="CHEBI:229965"/>
    </reaction>
</comment>
<name>A0ABN6EDY4_9BACT</name>
<dbReference type="PROSITE" id="PS50850">
    <property type="entry name" value="MFS"/>
    <property type="match status" value="1"/>
</dbReference>
<evidence type="ECO:0000256" key="5">
    <source>
        <dbReference type="ARBA" id="ARBA00022989"/>
    </source>
</evidence>
<keyword evidence="4 25" id="KW-0812">Transmembrane</keyword>
<evidence type="ECO:0000256" key="8">
    <source>
        <dbReference type="ARBA" id="ARBA00044876"/>
    </source>
</evidence>
<organism evidence="27 28">
    <name type="scientific">Prevotella herbatica</name>
    <dbReference type="NCBI Taxonomy" id="2801997"/>
    <lineage>
        <taxon>Bacteria</taxon>
        <taxon>Pseudomonadati</taxon>
        <taxon>Bacteroidota</taxon>
        <taxon>Bacteroidia</taxon>
        <taxon>Bacteroidales</taxon>
        <taxon>Prevotellaceae</taxon>
        <taxon>Prevotella</taxon>
    </lineage>
</organism>
<dbReference type="InterPro" id="IPR036259">
    <property type="entry name" value="MFS_trans_sf"/>
</dbReference>
<evidence type="ECO:0000259" key="26">
    <source>
        <dbReference type="PROSITE" id="PS50850"/>
    </source>
</evidence>
<comment type="catalytic activity">
    <reaction evidence="11">
        <text>L-alpha-aminoacyl-L-histidine(out) = L-alpha-aminoacyl-L-histidine(in)</text>
        <dbReference type="Rhea" id="RHEA:79375"/>
        <dbReference type="ChEBI" id="CHEBI:229967"/>
    </reaction>
</comment>